<dbReference type="InterPro" id="IPR012337">
    <property type="entry name" value="RNaseH-like_sf"/>
</dbReference>
<dbReference type="Ensembl" id="ENSCPRT00005010686.1">
    <property type="protein sequence ID" value="ENSCPRP00005009083.1"/>
    <property type="gene ID" value="ENSCPRG00005006466.1"/>
</dbReference>
<evidence type="ECO:0000256" key="1">
    <source>
        <dbReference type="SAM" id="MobiDB-lite"/>
    </source>
</evidence>
<accession>A0A7M4EFK8</accession>
<dbReference type="GO" id="GO:0006357">
    <property type="term" value="P:regulation of transcription by RNA polymerase II"/>
    <property type="evidence" value="ECO:0007669"/>
    <property type="project" value="InterPro"/>
</dbReference>
<proteinExistence type="predicted"/>
<name>A0A7M4EFK8_CROPO</name>
<feature type="domain" description="HAT C-terminal dimerisation" evidence="2">
    <location>
        <begin position="521"/>
        <end position="580"/>
    </location>
</feature>
<reference evidence="3" key="1">
    <citation type="submission" date="2025-08" db="UniProtKB">
        <authorList>
            <consortium name="Ensembl"/>
        </authorList>
    </citation>
    <scope>IDENTIFICATION</scope>
</reference>
<dbReference type="GO" id="GO:0005634">
    <property type="term" value="C:nucleus"/>
    <property type="evidence" value="ECO:0007669"/>
    <property type="project" value="InterPro"/>
</dbReference>
<dbReference type="OMA" id="QWWEAQA"/>
<feature type="compositionally biased region" description="Basic and acidic residues" evidence="1">
    <location>
        <begin position="666"/>
        <end position="678"/>
    </location>
</feature>
<dbReference type="PANTHER" id="PTHR32344:SF1">
    <property type="entry name" value="U1-TYPE DOMAIN-CONTAINING PROTEIN"/>
    <property type="match status" value="1"/>
</dbReference>
<dbReference type="InterPro" id="IPR008906">
    <property type="entry name" value="HATC_C_dom"/>
</dbReference>
<evidence type="ECO:0000313" key="4">
    <source>
        <dbReference type="Proteomes" id="UP000594220"/>
    </source>
</evidence>
<dbReference type="GO" id="GO:0003690">
    <property type="term" value="F:double-stranded DNA binding"/>
    <property type="evidence" value="ECO:0007669"/>
    <property type="project" value="InterPro"/>
</dbReference>
<evidence type="ECO:0000313" key="3">
    <source>
        <dbReference type="Ensembl" id="ENSCPRP00005009083.1"/>
    </source>
</evidence>
<dbReference type="Proteomes" id="UP000594220">
    <property type="component" value="Unplaced"/>
</dbReference>
<dbReference type="SUPFAM" id="SSF53098">
    <property type="entry name" value="Ribonuclease H-like"/>
    <property type="match status" value="1"/>
</dbReference>
<feature type="region of interest" description="Disordered" evidence="1">
    <location>
        <begin position="666"/>
        <end position="710"/>
    </location>
</feature>
<evidence type="ECO:0000259" key="2">
    <source>
        <dbReference type="Pfam" id="PF05699"/>
    </source>
</evidence>
<dbReference type="AlphaFoldDB" id="A0A7M4EFK8"/>
<reference evidence="3" key="2">
    <citation type="submission" date="2025-09" db="UniProtKB">
        <authorList>
            <consortium name="Ensembl"/>
        </authorList>
    </citation>
    <scope>IDENTIFICATION</scope>
</reference>
<protein>
    <recommendedName>
        <fullName evidence="2">HAT C-terminal dimerisation domain-containing protein</fullName>
    </recommendedName>
</protein>
<dbReference type="PANTHER" id="PTHR32344">
    <property type="entry name" value="U1-TYPE DOMAIN-CONTAINING PROTEIN"/>
    <property type="match status" value="1"/>
</dbReference>
<feature type="region of interest" description="Disordered" evidence="1">
    <location>
        <begin position="68"/>
        <end position="95"/>
    </location>
</feature>
<dbReference type="GO" id="GO:0046983">
    <property type="term" value="F:protein dimerization activity"/>
    <property type="evidence" value="ECO:0007669"/>
    <property type="project" value="InterPro"/>
</dbReference>
<sequence>MHLTFYFSLRTSHPSLEKMPKTAKVTPKDRVAQFGKDKFHTDGTVLFCTACNKAVDHVRKQTIVEHMESAKHKHNEKRRREDAETAGPSTVKKQCTDTTAFPHSSVAKDHRDTVTLDFVRMCLQADLPLQKMDLPVVRDFLNKHVEGGSAIPKLDQLYSHLPPLFEEEKQRLINDFEGNFIAVVTNETIDFENKPVFNILFQVLRVRPPRHVDIPAPQLVKTVYLGNVDHATISQALISCMVEFSIPLERILAFVTDGASYMANAWNAVLCNLWSNCVHIRCYAHVVALAGNTWRDTFKQVDRFVALMKTLLVKAPARRARFLRYLKEQSVDSPSLPPEPVVTRWNTWFNCVKYHAQHYKLYHGFVDHERTEQGDTSVLRELASLLVVEDLHTDLKYIAENCGRLVTALDILQSQKRQIHKVYNTVLDLISWLEHLASSADNGKGSTAAQSAADKLRQYNVKNKQPAVDFLRAVRALDPKQIGAVYTDYETVKQALKLPNECNMEWPVYLGIVKDGFADIEDPIQFWMAVEDRIPNLAKYAMVLLQLTVNSSDVEGSFSKFGVLFSAQHQCLKDENVAGMLQLTEDPTRAADSAARSDTLQQLTEDPPEAAAIAAKTDTLQQLTEDPPGAAHVAEKTGTPQQLTEDLLEAAFIAARTSTLQELTEEHRSSLHCNKDQRTPAAHFSNSQRNRPMEQLTGFPGVAPLSSQLG</sequence>
<keyword evidence="4" id="KW-1185">Reference proteome</keyword>
<dbReference type="GeneTree" id="ENSGT00390000017898"/>
<dbReference type="Pfam" id="PF05699">
    <property type="entry name" value="Dimer_Tnp_hAT"/>
    <property type="match status" value="1"/>
</dbReference>
<organism evidence="3 4">
    <name type="scientific">Crocodylus porosus</name>
    <name type="common">Saltwater crocodile</name>
    <name type="synonym">Estuarine crocodile</name>
    <dbReference type="NCBI Taxonomy" id="8502"/>
    <lineage>
        <taxon>Eukaryota</taxon>
        <taxon>Metazoa</taxon>
        <taxon>Chordata</taxon>
        <taxon>Craniata</taxon>
        <taxon>Vertebrata</taxon>
        <taxon>Euteleostomi</taxon>
        <taxon>Archelosauria</taxon>
        <taxon>Archosauria</taxon>
        <taxon>Crocodylia</taxon>
        <taxon>Longirostres</taxon>
        <taxon>Crocodylidae</taxon>
        <taxon>Crocodylus</taxon>
    </lineage>
</organism>
<dbReference type="InterPro" id="IPR033375">
    <property type="entry name" value="Cggbp1"/>
</dbReference>